<evidence type="ECO:0000313" key="3">
    <source>
        <dbReference type="EMBL" id="PWU43228.1"/>
    </source>
</evidence>
<sequence length="198" mass="21510">MVFRSYTPKWTYLLILFGVLPFAIVAAVLQKRVKAPAWPFCQECGRLRTRRLLIGVGLVVFAILAAVVAAAVLPDDGSAAGPATLLFVLMIIAGLGIAGTAGYGPVASGYVSNDGQTVHFRRAHERFAAQAADMRSAVEQQWAAQQQWQQPSHGQAWPAQQPPAQDWQTPQQPPAQGWPTQQPPPQTWQGQPQGPQRP</sequence>
<evidence type="ECO:0000256" key="1">
    <source>
        <dbReference type="SAM" id="MobiDB-lite"/>
    </source>
</evidence>
<evidence type="ECO:0000313" key="4">
    <source>
        <dbReference type="Proteomes" id="UP000245683"/>
    </source>
</evidence>
<gene>
    <name evidence="3" type="ORF">DLJ46_32490</name>
</gene>
<dbReference type="EMBL" id="QGSV01000479">
    <property type="protein sequence ID" value="PWU43228.1"/>
    <property type="molecule type" value="Genomic_DNA"/>
</dbReference>
<organism evidence="3 4">
    <name type="scientific">Micromonospora globispora</name>
    <dbReference type="NCBI Taxonomy" id="1450148"/>
    <lineage>
        <taxon>Bacteria</taxon>
        <taxon>Bacillati</taxon>
        <taxon>Actinomycetota</taxon>
        <taxon>Actinomycetes</taxon>
        <taxon>Micromonosporales</taxon>
        <taxon>Micromonosporaceae</taxon>
        <taxon>Micromonospora</taxon>
    </lineage>
</organism>
<feature type="transmembrane region" description="Helical" evidence="2">
    <location>
        <begin position="79"/>
        <end position="98"/>
    </location>
</feature>
<name>A0A317JS94_9ACTN</name>
<keyword evidence="2" id="KW-1133">Transmembrane helix</keyword>
<keyword evidence="4" id="KW-1185">Reference proteome</keyword>
<protein>
    <submittedName>
        <fullName evidence="3">Uncharacterized protein</fullName>
    </submittedName>
</protein>
<reference evidence="4" key="1">
    <citation type="submission" date="2018-05" db="EMBL/GenBank/DDBJ databases">
        <title>Micromonospora globispora sp. nov. and Micromonospora rugosa sp. nov., isolated from marine sediment.</title>
        <authorList>
            <person name="Carro L."/>
            <person name="Aysel V."/>
            <person name="Cetin D."/>
            <person name="Igual J.M."/>
            <person name="Klenk H.-P."/>
            <person name="Trujillo M.E."/>
            <person name="Sahin N."/>
        </authorList>
    </citation>
    <scope>NUCLEOTIDE SEQUENCE [LARGE SCALE GENOMIC DNA]</scope>
    <source>
        <strain evidence="4">S2904</strain>
    </source>
</reference>
<keyword evidence="2" id="KW-0812">Transmembrane</keyword>
<comment type="caution">
    <text evidence="3">The sequence shown here is derived from an EMBL/GenBank/DDBJ whole genome shotgun (WGS) entry which is preliminary data.</text>
</comment>
<feature type="transmembrane region" description="Helical" evidence="2">
    <location>
        <begin position="51"/>
        <end position="73"/>
    </location>
</feature>
<accession>A0A317JS94</accession>
<feature type="compositionally biased region" description="Low complexity" evidence="1">
    <location>
        <begin position="187"/>
        <end position="198"/>
    </location>
</feature>
<keyword evidence="2" id="KW-0472">Membrane</keyword>
<evidence type="ECO:0000256" key="2">
    <source>
        <dbReference type="SAM" id="Phobius"/>
    </source>
</evidence>
<feature type="transmembrane region" description="Helical" evidence="2">
    <location>
        <begin position="12"/>
        <end position="30"/>
    </location>
</feature>
<proteinExistence type="predicted"/>
<feature type="region of interest" description="Disordered" evidence="1">
    <location>
        <begin position="138"/>
        <end position="198"/>
    </location>
</feature>
<dbReference type="AlphaFoldDB" id="A0A317JS94"/>
<feature type="compositionally biased region" description="Low complexity" evidence="1">
    <location>
        <begin position="140"/>
        <end position="180"/>
    </location>
</feature>
<dbReference type="Proteomes" id="UP000245683">
    <property type="component" value="Unassembled WGS sequence"/>
</dbReference>